<reference evidence="1" key="1">
    <citation type="submission" date="2023-07" db="EMBL/GenBank/DDBJ databases">
        <title>Two novel species in the genus Flavivirga.</title>
        <authorList>
            <person name="Kwon K."/>
        </authorList>
    </citation>
    <scope>NUCLEOTIDE SEQUENCE</scope>
    <source>
        <strain evidence="1">KACC 14157</strain>
    </source>
</reference>
<protein>
    <recommendedName>
        <fullName evidence="3">Thioredoxin family protein</fullName>
    </recommendedName>
</protein>
<organism evidence="1 2">
    <name type="scientific">Flavivirga amylovorans</name>
    <dbReference type="NCBI Taxonomy" id="870486"/>
    <lineage>
        <taxon>Bacteria</taxon>
        <taxon>Pseudomonadati</taxon>
        <taxon>Bacteroidota</taxon>
        <taxon>Flavobacteriia</taxon>
        <taxon>Flavobacteriales</taxon>
        <taxon>Flavobacteriaceae</taxon>
        <taxon>Flavivirga</taxon>
    </lineage>
</organism>
<dbReference type="Proteomes" id="UP001176891">
    <property type="component" value="Unassembled WGS sequence"/>
</dbReference>
<evidence type="ECO:0000313" key="2">
    <source>
        <dbReference type="Proteomes" id="UP001176891"/>
    </source>
</evidence>
<dbReference type="EMBL" id="JAUOEM010000004">
    <property type="protein sequence ID" value="MDO5988171.1"/>
    <property type="molecule type" value="Genomic_DNA"/>
</dbReference>
<evidence type="ECO:0008006" key="3">
    <source>
        <dbReference type="Google" id="ProtNLM"/>
    </source>
</evidence>
<comment type="caution">
    <text evidence="1">The sequence shown here is derived from an EMBL/GenBank/DDBJ whole genome shotgun (WGS) entry which is preliminary data.</text>
</comment>
<gene>
    <name evidence="1" type="ORF">Q4Q39_12220</name>
</gene>
<name>A0ABT8X2J1_9FLAO</name>
<sequence>MTNYNDLTIFDEDPDGKENYGNVAKAYKVSFLPTTFLIDINDYYRMSTT</sequence>
<evidence type="ECO:0000313" key="1">
    <source>
        <dbReference type="EMBL" id="MDO5988171.1"/>
    </source>
</evidence>
<proteinExistence type="predicted"/>
<dbReference type="RefSeq" id="WP_303282774.1">
    <property type="nucleotide sequence ID" value="NZ_BAABCZ010000009.1"/>
</dbReference>
<keyword evidence="2" id="KW-1185">Reference proteome</keyword>
<accession>A0ABT8X2J1</accession>